<evidence type="ECO:0000256" key="1">
    <source>
        <dbReference type="SAM" id="MobiDB-lite"/>
    </source>
</evidence>
<evidence type="ECO:0000313" key="2">
    <source>
        <dbReference type="EMBL" id="CAI2367909.1"/>
    </source>
</evidence>
<protein>
    <submittedName>
        <fullName evidence="2">Uncharacterized protein</fullName>
    </submittedName>
</protein>
<feature type="region of interest" description="Disordered" evidence="1">
    <location>
        <begin position="289"/>
        <end position="317"/>
    </location>
</feature>
<keyword evidence="3" id="KW-1185">Reference proteome</keyword>
<dbReference type="AlphaFoldDB" id="A0AAD1UMG5"/>
<organism evidence="2 3">
    <name type="scientific">Euplotes crassus</name>
    <dbReference type="NCBI Taxonomy" id="5936"/>
    <lineage>
        <taxon>Eukaryota</taxon>
        <taxon>Sar</taxon>
        <taxon>Alveolata</taxon>
        <taxon>Ciliophora</taxon>
        <taxon>Intramacronucleata</taxon>
        <taxon>Spirotrichea</taxon>
        <taxon>Hypotrichia</taxon>
        <taxon>Euplotida</taxon>
        <taxon>Euplotidae</taxon>
        <taxon>Moneuplotes</taxon>
    </lineage>
</organism>
<feature type="region of interest" description="Disordered" evidence="1">
    <location>
        <begin position="50"/>
        <end position="71"/>
    </location>
</feature>
<comment type="caution">
    <text evidence="2">The sequence shown here is derived from an EMBL/GenBank/DDBJ whole genome shotgun (WGS) entry which is preliminary data.</text>
</comment>
<reference evidence="2" key="1">
    <citation type="submission" date="2023-07" db="EMBL/GenBank/DDBJ databases">
        <authorList>
            <consortium name="AG Swart"/>
            <person name="Singh M."/>
            <person name="Singh A."/>
            <person name="Seah K."/>
            <person name="Emmerich C."/>
        </authorList>
    </citation>
    <scope>NUCLEOTIDE SEQUENCE</scope>
    <source>
        <strain evidence="2">DP1</strain>
    </source>
</reference>
<accession>A0AAD1UMG5</accession>
<name>A0AAD1UMG5_EUPCR</name>
<dbReference type="EMBL" id="CAMPGE010009035">
    <property type="protein sequence ID" value="CAI2367909.1"/>
    <property type="molecule type" value="Genomic_DNA"/>
</dbReference>
<feature type="compositionally biased region" description="Basic and acidic residues" evidence="1">
    <location>
        <begin position="302"/>
        <end position="314"/>
    </location>
</feature>
<proteinExistence type="predicted"/>
<sequence length="343" mass="39651">MQGMENMIIGIMMPRPSSDLHGGLNSRTGTLTFGGETNHLLSGCMEMTRRHTGSSRNNGSDGIKATQKTGGTSKVENLVNDKIQKVANDLTEKERALYDRIKVLKNTGQNDDIKKKRLKNKIKDQELQEDLRHNYVYQIMFENWKKKHKALAPYDGKEMKLPDICDDDRTRRDEWLEFDEEKLKFPSPEDINNMDIKDDFFDVDKLHELNVKRLKKLPRKMKDEDKRFKFDINLLDDKLFGKLDTERQQKETGAIQVTPMYSSKEQNHDGFGSERKIYANTLKSTGAFDSKLNRSPSQNIFDEARPNKFRDPDIRNSSVFNKDGDRAGKYKSLLKLASEMITS</sequence>
<feature type="compositionally biased region" description="Polar residues" evidence="1">
    <location>
        <begin position="54"/>
        <end position="71"/>
    </location>
</feature>
<evidence type="ECO:0000313" key="3">
    <source>
        <dbReference type="Proteomes" id="UP001295684"/>
    </source>
</evidence>
<dbReference type="Proteomes" id="UP001295684">
    <property type="component" value="Unassembled WGS sequence"/>
</dbReference>
<gene>
    <name evidence="2" type="ORF">ECRASSUSDP1_LOCUS9198</name>
</gene>